<evidence type="ECO:0000256" key="4">
    <source>
        <dbReference type="ARBA" id="ARBA00022452"/>
    </source>
</evidence>
<sequence>MTTSNPLLFKLSLITLAIFQVHLAHAEDTTLPVIELQADASGNQSSEQTKSYIIKKSSSATKLNIDAQETPQTINVVTRQQMDDFNLNTTRDILNNTPGVTVTGLETNRTTYTARGLDISNILVDGVGFPQLDSYNYNNVDPDSYFYDRIEVIKGADALTNALGDPGATINYIRKRPTKEFQANAGISYGSWDTQRYEADISGGLTKDGSVRGRITAFEKTGDSYLDKYSEEKNGIQAILEADLTSSTTASVGYSRLNQYTNGSQWGALPLVNDAGQPLSYSRSYNYAPSWTFYDWNVDEYFADITQKLGGDWVAKATYNYKNSTNDNQMLYLSGNPSATDNTSGIYLYPEIYNQVYRDKNANLDIQGTFPLLGQRHELDFGYSWANQTVKSQYAYGSSMGIFTTDLASWSPATQTFGEFYDAATTDSTLKSYYAATRLHFGDNLKLMLGANHSEIKTTEYTKDKFVPYAGLTYNFTPEYTGYMSYTSIFRPQTVVDETTNQTAAPVEGKSYEIGVKSSWLDDRLTGNLAVFRTDEENFALNPLYDATIFKYKSPIGTLRSQGVEVGLSGKVTDNLDLIFGFSTFSLKNMDNGDRARPNIPTQTINLLATYSVPQLPKLKVGAGIKWQDNIRDTSYPTVSQDSYALLSAMASYEINNHILIQANGNNLTNEKYLTGLSGGQGYYGAPANYTVAVKFKY</sequence>
<feature type="domain" description="TonB-dependent receptor plug" evidence="18">
    <location>
        <begin position="67"/>
        <end position="167"/>
    </location>
</feature>
<keyword evidence="13 14" id="KW-0998">Cell outer membrane</keyword>
<dbReference type="AlphaFoldDB" id="A0AA46NFV1"/>
<evidence type="ECO:0000256" key="15">
    <source>
        <dbReference type="RuleBase" id="RU003357"/>
    </source>
</evidence>
<keyword evidence="5" id="KW-0410">Iron transport</keyword>
<evidence type="ECO:0000256" key="10">
    <source>
        <dbReference type="ARBA" id="ARBA00023077"/>
    </source>
</evidence>
<dbReference type="Gene3D" id="2.170.130.10">
    <property type="entry name" value="TonB-dependent receptor, plug domain"/>
    <property type="match status" value="1"/>
</dbReference>
<dbReference type="InterPro" id="IPR037066">
    <property type="entry name" value="Plug_dom_sf"/>
</dbReference>
<dbReference type="InterPro" id="IPR039426">
    <property type="entry name" value="TonB-dep_rcpt-like"/>
</dbReference>
<dbReference type="PANTHER" id="PTHR32552:SF74">
    <property type="entry name" value="HYDROXAMATE SIDEROPHORE RECEPTOR FHUE"/>
    <property type="match status" value="1"/>
</dbReference>
<dbReference type="NCBIfam" id="TIGR01783">
    <property type="entry name" value="TonB-siderophor"/>
    <property type="match status" value="1"/>
</dbReference>
<comment type="subcellular location">
    <subcellularLocation>
        <location evidence="1 14">Cell outer membrane</location>
        <topology evidence="1 14">Multi-pass membrane protein</topology>
    </subcellularLocation>
</comment>
<dbReference type="EMBL" id="CP089051">
    <property type="protein sequence ID" value="UYF73052.1"/>
    <property type="molecule type" value="Genomic_DNA"/>
</dbReference>
<dbReference type="GO" id="GO:0009279">
    <property type="term" value="C:cell outer membrane"/>
    <property type="evidence" value="ECO:0007669"/>
    <property type="project" value="UniProtKB-SubCell"/>
</dbReference>
<keyword evidence="12 19" id="KW-0675">Receptor</keyword>
<reference evidence="19" key="1">
    <citation type="journal article" date="2022" name="J Glob Antimicrob Resist">
        <title>Comparative analysis of IMP-4- and OXA-58-containing plasmids of three carbapenemase-producing Acinetobacter ursingii strains in the Netherlands.</title>
        <authorList>
            <person name="Hendrickx A.P.A."/>
            <person name="Schade R.P."/>
            <person name="Landman F."/>
            <person name="Bosch T."/>
            <person name="Schouls L.M."/>
            <person name="van Dijk K."/>
        </authorList>
    </citation>
    <scope>NUCLEOTIDE SEQUENCE</scope>
    <source>
        <strain evidence="19">RIVM_C010559</strain>
    </source>
</reference>
<dbReference type="GO" id="GO:0038023">
    <property type="term" value="F:signaling receptor activity"/>
    <property type="evidence" value="ECO:0007669"/>
    <property type="project" value="InterPro"/>
</dbReference>
<keyword evidence="7 16" id="KW-0732">Signal</keyword>
<dbReference type="InterPro" id="IPR012910">
    <property type="entry name" value="Plug_dom"/>
</dbReference>
<dbReference type="SUPFAM" id="SSF56935">
    <property type="entry name" value="Porins"/>
    <property type="match status" value="1"/>
</dbReference>
<evidence type="ECO:0000256" key="2">
    <source>
        <dbReference type="ARBA" id="ARBA00009810"/>
    </source>
</evidence>
<dbReference type="RefSeq" id="WP_049173757.1">
    <property type="nucleotide sequence ID" value="NZ_BKFK01000002.1"/>
</dbReference>
<evidence type="ECO:0000256" key="7">
    <source>
        <dbReference type="ARBA" id="ARBA00022729"/>
    </source>
</evidence>
<evidence type="ECO:0000256" key="9">
    <source>
        <dbReference type="ARBA" id="ARBA00023065"/>
    </source>
</evidence>
<proteinExistence type="inferred from homology"/>
<comment type="similarity">
    <text evidence="2 14 15">Belongs to the TonB-dependent receptor family.</text>
</comment>
<evidence type="ECO:0000259" key="17">
    <source>
        <dbReference type="Pfam" id="PF00593"/>
    </source>
</evidence>
<organism evidence="19 20">
    <name type="scientific">Acinetobacter ursingii</name>
    <dbReference type="NCBI Taxonomy" id="108980"/>
    <lineage>
        <taxon>Bacteria</taxon>
        <taxon>Pseudomonadati</taxon>
        <taxon>Pseudomonadota</taxon>
        <taxon>Gammaproteobacteria</taxon>
        <taxon>Moraxellales</taxon>
        <taxon>Moraxellaceae</taxon>
        <taxon>Acinetobacter</taxon>
    </lineage>
</organism>
<name>A0AA46NFV1_9GAMM</name>
<protein>
    <submittedName>
        <fullName evidence="19">TonB-dependent siderophore receptor</fullName>
    </submittedName>
</protein>
<dbReference type="InterPro" id="IPR000531">
    <property type="entry name" value="Beta-barrel_TonB"/>
</dbReference>
<keyword evidence="8" id="KW-0408">Iron</keyword>
<accession>A0AA46NFV1</accession>
<evidence type="ECO:0000256" key="13">
    <source>
        <dbReference type="ARBA" id="ARBA00023237"/>
    </source>
</evidence>
<keyword evidence="3 14" id="KW-0813">Transport</keyword>
<feature type="signal peptide" evidence="16">
    <location>
        <begin position="1"/>
        <end position="26"/>
    </location>
</feature>
<gene>
    <name evidence="19" type="ORF">LSO60_07330</name>
</gene>
<dbReference type="InterPro" id="IPR010105">
    <property type="entry name" value="TonB_sidphr_rcpt"/>
</dbReference>
<keyword evidence="11 14" id="KW-0472">Membrane</keyword>
<evidence type="ECO:0000256" key="11">
    <source>
        <dbReference type="ARBA" id="ARBA00023136"/>
    </source>
</evidence>
<evidence type="ECO:0000256" key="1">
    <source>
        <dbReference type="ARBA" id="ARBA00004571"/>
    </source>
</evidence>
<dbReference type="Gene3D" id="2.40.170.20">
    <property type="entry name" value="TonB-dependent receptor, beta-barrel domain"/>
    <property type="match status" value="1"/>
</dbReference>
<evidence type="ECO:0000256" key="5">
    <source>
        <dbReference type="ARBA" id="ARBA00022496"/>
    </source>
</evidence>
<dbReference type="PANTHER" id="PTHR32552">
    <property type="entry name" value="FERRICHROME IRON RECEPTOR-RELATED"/>
    <property type="match status" value="1"/>
</dbReference>
<dbReference type="Proteomes" id="UP001164064">
    <property type="component" value="Chromosome"/>
</dbReference>
<feature type="domain" description="TonB-dependent receptor-like beta-barrel" evidence="17">
    <location>
        <begin position="254"/>
        <end position="668"/>
    </location>
</feature>
<evidence type="ECO:0000256" key="6">
    <source>
        <dbReference type="ARBA" id="ARBA00022692"/>
    </source>
</evidence>
<dbReference type="CDD" id="cd01347">
    <property type="entry name" value="ligand_gated_channel"/>
    <property type="match status" value="1"/>
</dbReference>
<dbReference type="FunFam" id="2.170.130.10:FF:000010">
    <property type="entry name" value="Ferripyoverdine receptor"/>
    <property type="match status" value="1"/>
</dbReference>
<evidence type="ECO:0000259" key="18">
    <source>
        <dbReference type="Pfam" id="PF07715"/>
    </source>
</evidence>
<evidence type="ECO:0000313" key="20">
    <source>
        <dbReference type="Proteomes" id="UP001164064"/>
    </source>
</evidence>
<dbReference type="InterPro" id="IPR036942">
    <property type="entry name" value="Beta-barrel_TonB_sf"/>
</dbReference>
<feature type="chain" id="PRO_5041448681" evidence="16">
    <location>
        <begin position="27"/>
        <end position="698"/>
    </location>
</feature>
<evidence type="ECO:0000256" key="12">
    <source>
        <dbReference type="ARBA" id="ARBA00023170"/>
    </source>
</evidence>
<evidence type="ECO:0000256" key="16">
    <source>
        <dbReference type="SAM" id="SignalP"/>
    </source>
</evidence>
<evidence type="ECO:0000256" key="14">
    <source>
        <dbReference type="PROSITE-ProRule" id="PRU01360"/>
    </source>
</evidence>
<evidence type="ECO:0000256" key="8">
    <source>
        <dbReference type="ARBA" id="ARBA00023004"/>
    </source>
</evidence>
<dbReference type="Pfam" id="PF00593">
    <property type="entry name" value="TonB_dep_Rec_b-barrel"/>
    <property type="match status" value="1"/>
</dbReference>
<dbReference type="PROSITE" id="PS52016">
    <property type="entry name" value="TONB_DEPENDENT_REC_3"/>
    <property type="match status" value="1"/>
</dbReference>
<keyword evidence="10 15" id="KW-0798">TonB box</keyword>
<evidence type="ECO:0000313" key="19">
    <source>
        <dbReference type="EMBL" id="UYF73052.1"/>
    </source>
</evidence>
<dbReference type="Pfam" id="PF07715">
    <property type="entry name" value="Plug"/>
    <property type="match status" value="1"/>
</dbReference>
<keyword evidence="4 14" id="KW-1134">Transmembrane beta strand</keyword>
<keyword evidence="6 14" id="KW-0812">Transmembrane</keyword>
<dbReference type="GO" id="GO:0015344">
    <property type="term" value="F:siderophore uptake transmembrane transporter activity"/>
    <property type="evidence" value="ECO:0007669"/>
    <property type="project" value="TreeGrafter"/>
</dbReference>
<keyword evidence="9" id="KW-0406">Ion transport</keyword>
<dbReference type="GO" id="GO:0015891">
    <property type="term" value="P:siderophore transport"/>
    <property type="evidence" value="ECO:0007669"/>
    <property type="project" value="InterPro"/>
</dbReference>
<evidence type="ECO:0000256" key="3">
    <source>
        <dbReference type="ARBA" id="ARBA00022448"/>
    </source>
</evidence>